<feature type="transmembrane region" description="Helical" evidence="4">
    <location>
        <begin position="336"/>
        <end position="355"/>
    </location>
</feature>
<keyword evidence="7" id="KW-1185">Reference proteome</keyword>
<accession>A0A939DSR6</accession>
<proteinExistence type="predicted"/>
<feature type="transmembrane region" description="Helical" evidence="4">
    <location>
        <begin position="46"/>
        <end position="69"/>
    </location>
</feature>
<dbReference type="SUPFAM" id="SSF103473">
    <property type="entry name" value="MFS general substrate transporter"/>
    <property type="match status" value="1"/>
</dbReference>
<gene>
    <name evidence="6" type="ORF">J0A66_18510</name>
</gene>
<dbReference type="Proteomes" id="UP000664654">
    <property type="component" value="Unassembled WGS sequence"/>
</dbReference>
<keyword evidence="3 4" id="KW-0472">Membrane</keyword>
<evidence type="ECO:0000259" key="5">
    <source>
        <dbReference type="PROSITE" id="PS50850"/>
    </source>
</evidence>
<sequence length="402" mass="43042">MPDSPSKAAMPLFLLLITLLIALNLRPALASVGPLLAAMQEELPLSYAGASLLTSLPVMIMGIACFFGFALAGRIGMGRTISLSIGILTLALLFRFRLDSTGMLILTALLAGLGIALIQCLLPALIKANFPGRVDQAMGLYITAIMAGASMGSALSPWLAGFFEWRGGMGHWVWLALTALLCWQLFLSRWHFPARPAASPTVRQSFWGNRRAWQLALLFGLSTAAFVCVLAWLAPFAMEQGLNAQQAGLLLGFLTLMEVTAGLLFPAWAARVRDRRPVLFSLCLLQLAGFAGLILFPQLSIWFWATLLGLGVGGMFPMVMIVTMDHQEDAVQAGELAAFVQGMGYLIASLAPWGAGLIRDSLQSFSLAWGLLAGGACVLLTLCMSLTPASYRSAFTLQSEPA</sequence>
<dbReference type="PANTHER" id="PTHR23523">
    <property type="match status" value="1"/>
</dbReference>
<name>A0A939DSR6_9ALTE</name>
<keyword evidence="2 4" id="KW-1133">Transmembrane helix</keyword>
<protein>
    <submittedName>
        <fullName evidence="6">MFS transporter</fullName>
    </submittedName>
</protein>
<dbReference type="InterPro" id="IPR020846">
    <property type="entry name" value="MFS_dom"/>
</dbReference>
<dbReference type="RefSeq" id="WP_206575343.1">
    <property type="nucleotide sequence ID" value="NZ_JAFKCV010000015.1"/>
</dbReference>
<feature type="transmembrane region" description="Helical" evidence="4">
    <location>
        <begin position="213"/>
        <end position="234"/>
    </location>
</feature>
<comment type="caution">
    <text evidence="6">The sequence shown here is derived from an EMBL/GenBank/DDBJ whole genome shotgun (WGS) entry which is preliminary data.</text>
</comment>
<dbReference type="PROSITE" id="PS50850">
    <property type="entry name" value="MFS"/>
    <property type="match status" value="1"/>
</dbReference>
<organism evidence="6 7">
    <name type="scientific">Bowmanella dokdonensis</name>
    <dbReference type="NCBI Taxonomy" id="751969"/>
    <lineage>
        <taxon>Bacteria</taxon>
        <taxon>Pseudomonadati</taxon>
        <taxon>Pseudomonadota</taxon>
        <taxon>Gammaproteobacteria</taxon>
        <taxon>Alteromonadales</taxon>
        <taxon>Alteromonadaceae</taxon>
        <taxon>Bowmanella</taxon>
    </lineage>
</organism>
<feature type="transmembrane region" description="Helical" evidence="4">
    <location>
        <begin position="104"/>
        <end position="126"/>
    </location>
</feature>
<feature type="transmembrane region" description="Helical" evidence="4">
    <location>
        <begin position="81"/>
        <end position="98"/>
    </location>
</feature>
<reference evidence="6" key="1">
    <citation type="submission" date="2021-03" db="EMBL/GenBank/DDBJ databases">
        <title>novel species isolated from a fishpond in China.</title>
        <authorList>
            <person name="Lu H."/>
            <person name="Cai Z."/>
        </authorList>
    </citation>
    <scope>NUCLEOTIDE SEQUENCE</scope>
    <source>
        <strain evidence="6">JCM 30855</strain>
    </source>
</reference>
<dbReference type="InterPro" id="IPR052524">
    <property type="entry name" value="MFS_Cyanate_Porter"/>
</dbReference>
<dbReference type="Pfam" id="PF07690">
    <property type="entry name" value="MFS_1"/>
    <property type="match status" value="1"/>
</dbReference>
<evidence type="ECO:0000256" key="3">
    <source>
        <dbReference type="ARBA" id="ARBA00023136"/>
    </source>
</evidence>
<feature type="transmembrane region" description="Helical" evidence="4">
    <location>
        <begin position="138"/>
        <end position="160"/>
    </location>
</feature>
<feature type="domain" description="Major facilitator superfamily (MFS) profile" evidence="5">
    <location>
        <begin position="10"/>
        <end position="391"/>
    </location>
</feature>
<dbReference type="InterPro" id="IPR011701">
    <property type="entry name" value="MFS"/>
</dbReference>
<dbReference type="InterPro" id="IPR036259">
    <property type="entry name" value="MFS_trans_sf"/>
</dbReference>
<dbReference type="Gene3D" id="1.20.1250.20">
    <property type="entry name" value="MFS general substrate transporter like domains"/>
    <property type="match status" value="2"/>
</dbReference>
<dbReference type="EMBL" id="JAFKCV010000015">
    <property type="protein sequence ID" value="MBN7827231.1"/>
    <property type="molecule type" value="Genomic_DNA"/>
</dbReference>
<keyword evidence="1 4" id="KW-0812">Transmembrane</keyword>
<dbReference type="PANTHER" id="PTHR23523:SF1">
    <property type="entry name" value="CYANATE TRANSPORT PROTEIN CYNX"/>
    <property type="match status" value="1"/>
</dbReference>
<evidence type="ECO:0000256" key="1">
    <source>
        <dbReference type="ARBA" id="ARBA00022692"/>
    </source>
</evidence>
<feature type="transmembrane region" description="Helical" evidence="4">
    <location>
        <begin position="277"/>
        <end position="296"/>
    </location>
</feature>
<evidence type="ECO:0000256" key="4">
    <source>
        <dbReference type="SAM" id="Phobius"/>
    </source>
</evidence>
<feature type="transmembrane region" description="Helical" evidence="4">
    <location>
        <begin position="246"/>
        <end position="265"/>
    </location>
</feature>
<feature type="transmembrane region" description="Helical" evidence="4">
    <location>
        <begin position="172"/>
        <end position="192"/>
    </location>
</feature>
<feature type="transmembrane region" description="Helical" evidence="4">
    <location>
        <begin position="302"/>
        <end position="324"/>
    </location>
</feature>
<dbReference type="GO" id="GO:0022857">
    <property type="term" value="F:transmembrane transporter activity"/>
    <property type="evidence" value="ECO:0007669"/>
    <property type="project" value="InterPro"/>
</dbReference>
<evidence type="ECO:0000313" key="7">
    <source>
        <dbReference type="Proteomes" id="UP000664654"/>
    </source>
</evidence>
<dbReference type="AlphaFoldDB" id="A0A939DSR6"/>
<evidence type="ECO:0000313" key="6">
    <source>
        <dbReference type="EMBL" id="MBN7827231.1"/>
    </source>
</evidence>
<feature type="transmembrane region" description="Helical" evidence="4">
    <location>
        <begin position="367"/>
        <end position="387"/>
    </location>
</feature>
<evidence type="ECO:0000256" key="2">
    <source>
        <dbReference type="ARBA" id="ARBA00022989"/>
    </source>
</evidence>